<dbReference type="InterPro" id="IPR050266">
    <property type="entry name" value="AB_hydrolase_sf"/>
</dbReference>
<sequence length="263" mass="28832">MVSTRTCILPTSEGGIEYLLVGRDEPVTVFAHGLAGSISTTRPFGSGMPGRQAYFHFRGHGASSSPESAWTYTALADELDAVATHVGATRALGVSMGAGAIAHLLERVPDRFERIVLALPAVLDTPRTDVALERLLEMGRFADEHDVDGVFELLLLEQPGEHRDDPVVRNWCMDQAHTIVRTDVSRALRTIPHATAVHDRRSLQAVQAQVLVLGQEDDPAHPLWVSREIADLIPNARLEVLPPGGILWSHRARVRELVRDFLA</sequence>
<dbReference type="OrthoDB" id="3205934at2"/>
<evidence type="ECO:0000259" key="1">
    <source>
        <dbReference type="Pfam" id="PF00561"/>
    </source>
</evidence>
<name>A0A542EKH7_9MICO</name>
<reference evidence="2 3" key="1">
    <citation type="submission" date="2019-06" db="EMBL/GenBank/DDBJ databases">
        <title>Sequencing the genomes of 1000 actinobacteria strains.</title>
        <authorList>
            <person name="Klenk H.-P."/>
        </authorList>
    </citation>
    <scope>NUCLEOTIDE SEQUENCE [LARGE SCALE GENOMIC DNA]</scope>
    <source>
        <strain evidence="2 3">DSM 19828</strain>
    </source>
</reference>
<feature type="domain" description="AB hydrolase-1" evidence="1">
    <location>
        <begin position="30"/>
        <end position="245"/>
    </location>
</feature>
<dbReference type="SUPFAM" id="SSF53474">
    <property type="entry name" value="alpha/beta-Hydrolases"/>
    <property type="match status" value="1"/>
</dbReference>
<dbReference type="InterPro" id="IPR000073">
    <property type="entry name" value="AB_hydrolase_1"/>
</dbReference>
<organism evidence="2 3">
    <name type="scientific">Yimella lutea</name>
    <dbReference type="NCBI Taxonomy" id="587872"/>
    <lineage>
        <taxon>Bacteria</taxon>
        <taxon>Bacillati</taxon>
        <taxon>Actinomycetota</taxon>
        <taxon>Actinomycetes</taxon>
        <taxon>Micrococcales</taxon>
        <taxon>Dermacoccaceae</taxon>
        <taxon>Yimella</taxon>
    </lineage>
</organism>
<dbReference type="AlphaFoldDB" id="A0A542EKH7"/>
<evidence type="ECO:0000313" key="2">
    <source>
        <dbReference type="EMBL" id="TQJ15825.1"/>
    </source>
</evidence>
<dbReference type="Gene3D" id="3.40.50.1820">
    <property type="entry name" value="alpha/beta hydrolase"/>
    <property type="match status" value="1"/>
</dbReference>
<dbReference type="Pfam" id="PF00561">
    <property type="entry name" value="Abhydrolase_1"/>
    <property type="match status" value="1"/>
</dbReference>
<gene>
    <name evidence="2" type="ORF">FB459_3398</name>
</gene>
<dbReference type="GO" id="GO:0016020">
    <property type="term" value="C:membrane"/>
    <property type="evidence" value="ECO:0007669"/>
    <property type="project" value="TreeGrafter"/>
</dbReference>
<dbReference type="GO" id="GO:0003824">
    <property type="term" value="F:catalytic activity"/>
    <property type="evidence" value="ECO:0007669"/>
    <property type="project" value="UniProtKB-ARBA"/>
</dbReference>
<proteinExistence type="predicted"/>
<dbReference type="RefSeq" id="WP_141929266.1">
    <property type="nucleotide sequence ID" value="NZ_BAABCI010000023.1"/>
</dbReference>
<dbReference type="InterPro" id="IPR029058">
    <property type="entry name" value="AB_hydrolase_fold"/>
</dbReference>
<evidence type="ECO:0000313" key="3">
    <source>
        <dbReference type="Proteomes" id="UP000320806"/>
    </source>
</evidence>
<comment type="caution">
    <text evidence="2">The sequence shown here is derived from an EMBL/GenBank/DDBJ whole genome shotgun (WGS) entry which is preliminary data.</text>
</comment>
<protein>
    <submittedName>
        <fullName evidence="2">Pimeloyl-ACP methyl ester carboxylesterase</fullName>
    </submittedName>
</protein>
<accession>A0A542EKH7</accession>
<dbReference type="PANTHER" id="PTHR43798:SF33">
    <property type="entry name" value="HYDROLASE, PUTATIVE (AFU_ORTHOLOGUE AFUA_2G14860)-RELATED"/>
    <property type="match status" value="1"/>
</dbReference>
<keyword evidence="3" id="KW-1185">Reference proteome</keyword>
<dbReference type="PANTHER" id="PTHR43798">
    <property type="entry name" value="MONOACYLGLYCEROL LIPASE"/>
    <property type="match status" value="1"/>
</dbReference>
<dbReference type="Proteomes" id="UP000320806">
    <property type="component" value="Unassembled WGS sequence"/>
</dbReference>
<dbReference type="EMBL" id="VFMO01000001">
    <property type="protein sequence ID" value="TQJ15825.1"/>
    <property type="molecule type" value="Genomic_DNA"/>
</dbReference>